<proteinExistence type="predicted"/>
<reference evidence="1" key="1">
    <citation type="submission" date="2021-02" db="EMBL/GenBank/DDBJ databases">
        <authorList>
            <person name="Nowell W R."/>
        </authorList>
    </citation>
    <scope>NUCLEOTIDE SEQUENCE</scope>
</reference>
<evidence type="ECO:0000313" key="1">
    <source>
        <dbReference type="EMBL" id="CAF1131169.1"/>
    </source>
</evidence>
<evidence type="ECO:0000313" key="2">
    <source>
        <dbReference type="Proteomes" id="UP000663860"/>
    </source>
</evidence>
<organism evidence="1 2">
    <name type="scientific">Adineta steineri</name>
    <dbReference type="NCBI Taxonomy" id="433720"/>
    <lineage>
        <taxon>Eukaryota</taxon>
        <taxon>Metazoa</taxon>
        <taxon>Spiralia</taxon>
        <taxon>Gnathifera</taxon>
        <taxon>Rotifera</taxon>
        <taxon>Eurotatoria</taxon>
        <taxon>Bdelloidea</taxon>
        <taxon>Adinetida</taxon>
        <taxon>Adinetidae</taxon>
        <taxon>Adineta</taxon>
    </lineage>
</organism>
<gene>
    <name evidence="1" type="ORF">IZO911_LOCUS24696</name>
</gene>
<name>A0A814RA20_9BILA</name>
<comment type="caution">
    <text evidence="1">The sequence shown here is derived from an EMBL/GenBank/DDBJ whole genome shotgun (WGS) entry which is preliminary data.</text>
</comment>
<sequence length="74" mass="8359">MEFEIKDNYGVLILPPSDNGSYTYKNGDNQFRKITENCSVKSKLCNMTTQLNIGSQLTVINNTHSISMIIDVEE</sequence>
<dbReference type="AlphaFoldDB" id="A0A814RA20"/>
<protein>
    <submittedName>
        <fullName evidence="1">Uncharacterized protein</fullName>
    </submittedName>
</protein>
<dbReference type="Proteomes" id="UP000663860">
    <property type="component" value="Unassembled WGS sequence"/>
</dbReference>
<accession>A0A814RA20</accession>
<dbReference type="EMBL" id="CAJNOE010000300">
    <property type="protein sequence ID" value="CAF1131169.1"/>
    <property type="molecule type" value="Genomic_DNA"/>
</dbReference>